<comment type="caution">
    <text evidence="2">The sequence shown here is derived from an EMBL/GenBank/DDBJ whole genome shotgun (WGS) entry which is preliminary data.</text>
</comment>
<dbReference type="Proteomes" id="UP000617402">
    <property type="component" value="Unassembled WGS sequence"/>
</dbReference>
<sequence length="170" mass="19227">MFKGVERRKDPRTAFREKPLCACLRMTVKGGKGAQQSNPIDVCVFDISPSGAQFVSHLKFPTIHEFADMTVHFKTRLSGNISNESQIVWRKEQSGFYRYGIRFLHPDEGEKNLLRVQIHNAEVFLQTRDIANLTVNCSFCSKDRCLMRGVDTVGLLKTSVSPSESHFSTA</sequence>
<organism evidence="2 3">
    <name type="scientific">Heliobacterium chlorum</name>
    <dbReference type="NCBI Taxonomy" id="2698"/>
    <lineage>
        <taxon>Bacteria</taxon>
        <taxon>Bacillati</taxon>
        <taxon>Bacillota</taxon>
        <taxon>Clostridia</taxon>
        <taxon>Eubacteriales</taxon>
        <taxon>Heliobacteriaceae</taxon>
        <taxon>Heliobacterium</taxon>
    </lineage>
</organism>
<feature type="domain" description="PilZ" evidence="1">
    <location>
        <begin position="6"/>
        <end position="115"/>
    </location>
</feature>
<evidence type="ECO:0000313" key="2">
    <source>
        <dbReference type="EMBL" id="MBC9783625.1"/>
    </source>
</evidence>
<evidence type="ECO:0000259" key="1">
    <source>
        <dbReference type="Pfam" id="PF07238"/>
    </source>
</evidence>
<dbReference type="Pfam" id="PF07238">
    <property type="entry name" value="PilZ"/>
    <property type="match status" value="1"/>
</dbReference>
<proteinExistence type="predicted"/>
<reference evidence="2 3" key="1">
    <citation type="submission" date="2020-07" db="EMBL/GenBank/DDBJ databases">
        <title>Draft whole-genome sequence of Heliobacterium chlorum DSM 3682, type strain.</title>
        <authorList>
            <person name="Kyndt J.A."/>
            <person name="Meyer T.E."/>
            <person name="Imhoff J.F."/>
        </authorList>
    </citation>
    <scope>NUCLEOTIDE SEQUENCE [LARGE SCALE GENOMIC DNA]</scope>
    <source>
        <strain evidence="2 3">DSM 3682</strain>
    </source>
</reference>
<evidence type="ECO:0000313" key="3">
    <source>
        <dbReference type="Proteomes" id="UP000617402"/>
    </source>
</evidence>
<name>A0ABR7T109_HELCL</name>
<keyword evidence="3" id="KW-1185">Reference proteome</keyword>
<dbReference type="EMBL" id="JACVHF010000002">
    <property type="protein sequence ID" value="MBC9783625.1"/>
    <property type="molecule type" value="Genomic_DNA"/>
</dbReference>
<dbReference type="SUPFAM" id="SSF141371">
    <property type="entry name" value="PilZ domain-like"/>
    <property type="match status" value="1"/>
</dbReference>
<dbReference type="RefSeq" id="WP_188038775.1">
    <property type="nucleotide sequence ID" value="NZ_JACVHF010000002.1"/>
</dbReference>
<gene>
    <name evidence="2" type="ORF">H1S01_03735</name>
</gene>
<protein>
    <submittedName>
        <fullName evidence="2">PilZ domain-containing protein</fullName>
    </submittedName>
</protein>
<dbReference type="InterPro" id="IPR009875">
    <property type="entry name" value="PilZ_domain"/>
</dbReference>
<accession>A0ABR7T109</accession>
<dbReference type="Gene3D" id="2.40.10.220">
    <property type="entry name" value="predicted glycosyltransferase like domains"/>
    <property type="match status" value="1"/>
</dbReference>